<organism evidence="1 2">
    <name type="scientific">Tsukamurella pseudospumae</name>
    <dbReference type="NCBI Taxonomy" id="239498"/>
    <lineage>
        <taxon>Bacteria</taxon>
        <taxon>Bacillati</taxon>
        <taxon>Actinomycetota</taxon>
        <taxon>Actinomycetes</taxon>
        <taxon>Mycobacteriales</taxon>
        <taxon>Tsukamurellaceae</taxon>
        <taxon>Tsukamurella</taxon>
    </lineage>
</organism>
<gene>
    <name evidence="1" type="ORF">AXK61_09655</name>
</gene>
<keyword evidence="2" id="KW-1185">Reference proteome</keyword>
<evidence type="ECO:0000313" key="2">
    <source>
        <dbReference type="Proteomes" id="UP000070409"/>
    </source>
</evidence>
<name>A0A137YSL2_9ACTN</name>
<dbReference type="Proteomes" id="UP000070409">
    <property type="component" value="Unassembled WGS sequence"/>
</dbReference>
<reference evidence="1 2" key="1">
    <citation type="submission" date="2016-02" db="EMBL/GenBank/DDBJ databases">
        <authorList>
            <person name="Teng J.L."/>
            <person name="Tang Y."/>
            <person name="Huang Y."/>
            <person name="Guo F."/>
            <person name="Wei W."/>
            <person name="Chen J.H."/>
            <person name="Wong S.Y."/>
            <person name="Lau S.K."/>
            <person name="Woo P.C."/>
        </authorList>
    </citation>
    <scope>NUCLEOTIDE SEQUENCE [LARGE SCALE GENOMIC DNA]</scope>
    <source>
        <strain evidence="1 2">JCM 13375</strain>
    </source>
</reference>
<protein>
    <submittedName>
        <fullName evidence="1">Uncharacterized protein</fullName>
    </submittedName>
</protein>
<proteinExistence type="predicted"/>
<evidence type="ECO:0000313" key="1">
    <source>
        <dbReference type="EMBL" id="KXO88908.1"/>
    </source>
</evidence>
<dbReference type="EMBL" id="LSRE01000050">
    <property type="protein sequence ID" value="KXO88908.1"/>
    <property type="molecule type" value="Genomic_DNA"/>
</dbReference>
<accession>A0A137YSL2</accession>
<sequence length="86" mass="8862">MKMGFTRIRFTVVSALCLAVVLCGVGLWVVESRLVSKDSDCGGAGSPRAVPGVLVTVDDRATLGVLDTMLSRLGCGAPAPARVSVK</sequence>
<comment type="caution">
    <text evidence="1">The sequence shown here is derived from an EMBL/GenBank/DDBJ whole genome shotgun (WGS) entry which is preliminary data.</text>
</comment>